<gene>
    <name evidence="1" type="ORF">Taro_010716</name>
</gene>
<accession>A0A843UDV4</accession>
<comment type="caution">
    <text evidence="1">The sequence shown here is derived from an EMBL/GenBank/DDBJ whole genome shotgun (WGS) entry which is preliminary data.</text>
</comment>
<sequence>MSQAVSSGHVLCTRGFVCVAGSTTPTVVTSPVGYPRFSMSQAVSSGLVPCLTLGCSGQRP</sequence>
<proteinExistence type="predicted"/>
<dbReference type="EMBL" id="NMUH01000391">
    <property type="protein sequence ID" value="MQL78279.1"/>
    <property type="molecule type" value="Genomic_DNA"/>
</dbReference>
<evidence type="ECO:0000313" key="2">
    <source>
        <dbReference type="Proteomes" id="UP000652761"/>
    </source>
</evidence>
<keyword evidence="2" id="KW-1185">Reference proteome</keyword>
<protein>
    <submittedName>
        <fullName evidence="1">Uncharacterized protein</fullName>
    </submittedName>
</protein>
<organism evidence="1 2">
    <name type="scientific">Colocasia esculenta</name>
    <name type="common">Wild taro</name>
    <name type="synonym">Arum esculentum</name>
    <dbReference type="NCBI Taxonomy" id="4460"/>
    <lineage>
        <taxon>Eukaryota</taxon>
        <taxon>Viridiplantae</taxon>
        <taxon>Streptophyta</taxon>
        <taxon>Embryophyta</taxon>
        <taxon>Tracheophyta</taxon>
        <taxon>Spermatophyta</taxon>
        <taxon>Magnoliopsida</taxon>
        <taxon>Liliopsida</taxon>
        <taxon>Araceae</taxon>
        <taxon>Aroideae</taxon>
        <taxon>Colocasieae</taxon>
        <taxon>Colocasia</taxon>
    </lineage>
</organism>
<name>A0A843UDV4_COLES</name>
<dbReference type="Proteomes" id="UP000652761">
    <property type="component" value="Unassembled WGS sequence"/>
</dbReference>
<reference evidence="1" key="1">
    <citation type="submission" date="2017-07" db="EMBL/GenBank/DDBJ databases">
        <title>Taro Niue Genome Assembly and Annotation.</title>
        <authorList>
            <person name="Atibalentja N."/>
            <person name="Keating K."/>
            <person name="Fields C.J."/>
        </authorList>
    </citation>
    <scope>NUCLEOTIDE SEQUENCE</scope>
    <source>
        <strain evidence="1">Niue_2</strain>
        <tissue evidence="1">Leaf</tissue>
    </source>
</reference>
<evidence type="ECO:0000313" key="1">
    <source>
        <dbReference type="EMBL" id="MQL78279.1"/>
    </source>
</evidence>
<dbReference type="AlphaFoldDB" id="A0A843UDV4"/>